<evidence type="ECO:0000256" key="3">
    <source>
        <dbReference type="ARBA" id="ARBA00022553"/>
    </source>
</evidence>
<dbReference type="InterPro" id="IPR013783">
    <property type="entry name" value="Ig-like_fold"/>
</dbReference>
<keyword evidence="4" id="KW-0472">Membrane</keyword>
<dbReference type="InterPro" id="IPR036890">
    <property type="entry name" value="HATPase_C_sf"/>
</dbReference>
<dbReference type="InterPro" id="IPR036097">
    <property type="entry name" value="HisK_dim/P_sf"/>
</dbReference>
<evidence type="ECO:0000259" key="5">
    <source>
        <dbReference type="PROSITE" id="PS50109"/>
    </source>
</evidence>
<evidence type="ECO:0000313" key="6">
    <source>
        <dbReference type="EMBL" id="SDL84954.1"/>
    </source>
</evidence>
<accession>A0A1G9NEY7</accession>
<keyword evidence="7" id="KW-1185">Reference proteome</keyword>
<evidence type="ECO:0000256" key="2">
    <source>
        <dbReference type="ARBA" id="ARBA00012438"/>
    </source>
</evidence>
<dbReference type="GO" id="GO:0000155">
    <property type="term" value="F:phosphorelay sensor kinase activity"/>
    <property type="evidence" value="ECO:0007669"/>
    <property type="project" value="InterPro"/>
</dbReference>
<dbReference type="CDD" id="cd00082">
    <property type="entry name" value="HisKA"/>
    <property type="match status" value="1"/>
</dbReference>
<dbReference type="PANTHER" id="PTHR43547">
    <property type="entry name" value="TWO-COMPONENT HISTIDINE KINASE"/>
    <property type="match status" value="1"/>
</dbReference>
<dbReference type="Pfam" id="PF02518">
    <property type="entry name" value="HATPase_c"/>
    <property type="match status" value="1"/>
</dbReference>
<dbReference type="PROSITE" id="PS50109">
    <property type="entry name" value="HIS_KIN"/>
    <property type="match status" value="1"/>
</dbReference>
<protein>
    <recommendedName>
        <fullName evidence="2">histidine kinase</fullName>
        <ecNumber evidence="2">2.7.13.3</ecNumber>
    </recommendedName>
</protein>
<dbReference type="OrthoDB" id="9809670at2"/>
<dbReference type="InterPro" id="IPR003594">
    <property type="entry name" value="HATPase_dom"/>
</dbReference>
<dbReference type="InterPro" id="IPR015943">
    <property type="entry name" value="WD40/YVTN_repeat-like_dom_sf"/>
</dbReference>
<dbReference type="FunFam" id="1.10.287.130:FF:000045">
    <property type="entry name" value="Two-component system sensor histidine kinase/response regulator"/>
    <property type="match status" value="1"/>
</dbReference>
<dbReference type="AlphaFoldDB" id="A0A1G9NEY7"/>
<gene>
    <name evidence="6" type="ORF">SAMN05421820_102304</name>
</gene>
<dbReference type="FunFam" id="2.60.40.10:FF:000791">
    <property type="entry name" value="Two-component system sensor histidine kinase/response regulator"/>
    <property type="match status" value="1"/>
</dbReference>
<dbReference type="EMBL" id="FNGY01000002">
    <property type="protein sequence ID" value="SDL84954.1"/>
    <property type="molecule type" value="Genomic_DNA"/>
</dbReference>
<dbReference type="Pfam" id="PF07495">
    <property type="entry name" value="Y_Y_Y"/>
    <property type="match status" value="1"/>
</dbReference>
<dbReference type="InterPro" id="IPR004358">
    <property type="entry name" value="Sig_transdc_His_kin-like_C"/>
</dbReference>
<dbReference type="EC" id="2.7.13.3" evidence="2"/>
<dbReference type="Gene3D" id="1.10.287.130">
    <property type="match status" value="1"/>
</dbReference>
<keyword evidence="3" id="KW-0597">Phosphoprotein</keyword>
<reference evidence="7" key="1">
    <citation type="submission" date="2016-10" db="EMBL/GenBank/DDBJ databases">
        <authorList>
            <person name="Varghese N."/>
            <person name="Submissions S."/>
        </authorList>
    </citation>
    <scope>NUCLEOTIDE SEQUENCE [LARGE SCALE GENOMIC DNA]</scope>
    <source>
        <strain evidence="7">DSM 19110</strain>
    </source>
</reference>
<dbReference type="InterPro" id="IPR011123">
    <property type="entry name" value="Y_Y_Y"/>
</dbReference>
<dbReference type="SMART" id="SM00387">
    <property type="entry name" value="HATPase_c"/>
    <property type="match status" value="1"/>
</dbReference>
<dbReference type="SUPFAM" id="SSF55874">
    <property type="entry name" value="ATPase domain of HSP90 chaperone/DNA topoisomerase II/histidine kinase"/>
    <property type="match status" value="1"/>
</dbReference>
<dbReference type="SUPFAM" id="SSF47384">
    <property type="entry name" value="Homodimeric domain of signal transducing histidine kinase"/>
    <property type="match status" value="1"/>
</dbReference>
<organism evidence="6 7">
    <name type="scientific">Pedobacter steynii</name>
    <dbReference type="NCBI Taxonomy" id="430522"/>
    <lineage>
        <taxon>Bacteria</taxon>
        <taxon>Pseudomonadati</taxon>
        <taxon>Bacteroidota</taxon>
        <taxon>Sphingobacteriia</taxon>
        <taxon>Sphingobacteriales</taxon>
        <taxon>Sphingobacteriaceae</taxon>
        <taxon>Pedobacter</taxon>
    </lineage>
</organism>
<dbReference type="Gene3D" id="2.130.10.10">
    <property type="entry name" value="YVTN repeat-like/Quinoprotein amine dehydrogenase"/>
    <property type="match status" value="2"/>
</dbReference>
<evidence type="ECO:0000313" key="7">
    <source>
        <dbReference type="Proteomes" id="UP000183200"/>
    </source>
</evidence>
<evidence type="ECO:0000256" key="4">
    <source>
        <dbReference type="SAM" id="Phobius"/>
    </source>
</evidence>
<evidence type="ECO:0000256" key="1">
    <source>
        <dbReference type="ARBA" id="ARBA00000085"/>
    </source>
</evidence>
<comment type="catalytic activity">
    <reaction evidence="1">
        <text>ATP + protein L-histidine = ADP + protein N-phospho-L-histidine.</text>
        <dbReference type="EC" id="2.7.13.3"/>
    </reaction>
</comment>
<proteinExistence type="predicted"/>
<dbReference type="Gene3D" id="2.60.40.10">
    <property type="entry name" value="Immunoglobulins"/>
    <property type="match status" value="1"/>
</dbReference>
<sequence length="1069" mass="122098">MLSLIYLNNEPNKLKITCFIFLLLFAKILHAQPYYFKHYQVENGLSNNSIFASVQDDKGFMWFGTKDGLNRFDGYSFKTYRHDPADPASLGNDKIYSLLSDKTAGLWIGTDLGLYKYNPEKETFSAVKETLRIGIRSIHIDKTGNLWLLSNSKVYRYNPGKKEFLQIPIDDSFEVGSIYCQSDGKILITSPDGRIAIYTSGSRSFETRYRMNKKGSVNIGWVPVFMETKDHQLLLGSSTQGIKLFNPKTNVLKDVITQNKDKTHIYVRAMQAINEDEFWIGTESGLYIYNHQNGSISHQQKQYSNPYTLSDNAIYSVCRDRDGGMWMGTYFGGTNYYAPSSSIFSKYFPEQQQHSISGSDVREICKDKNGNFWIGTEDAGLNKLDPKTGRFTSFFPTGNKSTIAHSNIHGLVIDDNHLWIGTFEHGLDVMDINTGLVIKHYGPGKGSSLRSSFVLSLFKTRAGDILLATTIGLYKYNRKKDDFDAIPGIPFYFFNNILEDSEGNVWAGTYDKGLIRFRLGENSYVNFTNEQGDKNSLSSNTINGIFEDSKKNIWVVTDGGGLSLLDKKKSTFKSYNTNDGLPSNFLFRILEDHDHKLWISSTRGLFRFDPQRAEVKTYTKADGLLTDQFNYNSSYKDTDGRMYFGSLKGMVSFLPEQLNTTSKTAAIFLTGFQIDNTESTDPAADKILTKSVLYTDQITLKHNQSSFSIDFAGLSYASPVTTEYAYKMTGLYNSWEYLKTNRKVYFTKLAPGTYVFEAKAMINGSKEWSKNNIKLRITILPPFWKTSLAYALYSILFLGVITLLILEYHKRTDLKNKRRMKLFEHQKEKEIYQAKIEFFTNVAHEIRTPLTLIKGPMEKIMKLSKEVPVIEKNLKTMNRNTDRLLNLTNQLLDFRKTEIQGYSLNFVKVDISELIEDIKMQFQDAAESKKISFETLLPSSHFFAYVDTEALYKIMSNLVDNAIKYGKSKVKIVLSINPEEDQFSIQLFNDGLKIAPEIKNKIFEPFFRARETEMQRGTGIGLSISRSLAELHQGRLYLEETGPEGNVFVAVFPIHQAMEFNLDGKWKKR</sequence>
<dbReference type="Pfam" id="PF00512">
    <property type="entry name" value="HisKA"/>
    <property type="match status" value="1"/>
</dbReference>
<dbReference type="InterPro" id="IPR005467">
    <property type="entry name" value="His_kinase_dom"/>
</dbReference>
<dbReference type="Gene3D" id="3.30.565.10">
    <property type="entry name" value="Histidine kinase-like ATPase, C-terminal domain"/>
    <property type="match status" value="1"/>
</dbReference>
<keyword evidence="4" id="KW-0812">Transmembrane</keyword>
<dbReference type="SUPFAM" id="SSF69322">
    <property type="entry name" value="Tricorn protease domain 2"/>
    <property type="match status" value="1"/>
</dbReference>
<name>A0A1G9NEY7_9SPHI</name>
<dbReference type="SMART" id="SM00388">
    <property type="entry name" value="HisKA"/>
    <property type="match status" value="1"/>
</dbReference>
<feature type="transmembrane region" description="Helical" evidence="4">
    <location>
        <begin position="788"/>
        <end position="809"/>
    </location>
</feature>
<dbReference type="InterPro" id="IPR011110">
    <property type="entry name" value="Reg_prop"/>
</dbReference>
<dbReference type="InterPro" id="IPR003661">
    <property type="entry name" value="HisK_dim/P_dom"/>
</dbReference>
<feature type="domain" description="Histidine kinase" evidence="5">
    <location>
        <begin position="841"/>
        <end position="1056"/>
    </location>
</feature>
<dbReference type="PANTHER" id="PTHR43547:SF2">
    <property type="entry name" value="HYBRID SIGNAL TRANSDUCTION HISTIDINE KINASE C"/>
    <property type="match status" value="1"/>
</dbReference>
<keyword evidence="4" id="KW-1133">Transmembrane helix</keyword>
<dbReference type="PRINTS" id="PR00344">
    <property type="entry name" value="BCTRLSENSOR"/>
</dbReference>
<dbReference type="Proteomes" id="UP000183200">
    <property type="component" value="Unassembled WGS sequence"/>
</dbReference>
<dbReference type="Pfam" id="PF07494">
    <property type="entry name" value="Reg_prop"/>
    <property type="match status" value="5"/>
</dbReference>
<dbReference type="SUPFAM" id="SSF63829">
    <property type="entry name" value="Calcium-dependent phosphotriesterase"/>
    <property type="match status" value="1"/>
</dbReference>